<protein>
    <submittedName>
        <fullName evidence="4">FabA-like domain protein</fullName>
    </submittedName>
</protein>
<evidence type="ECO:0000256" key="2">
    <source>
        <dbReference type="ARBA" id="ARBA00023239"/>
    </source>
</evidence>
<organism evidence="4 5">
    <name type="scientific">Paenibacillus chitinolyticus</name>
    <dbReference type="NCBI Taxonomy" id="79263"/>
    <lineage>
        <taxon>Bacteria</taxon>
        <taxon>Bacillati</taxon>
        <taxon>Bacillota</taxon>
        <taxon>Bacilli</taxon>
        <taxon>Bacillales</taxon>
        <taxon>Paenibacillaceae</taxon>
        <taxon>Paenibacillus</taxon>
    </lineage>
</organism>
<keyword evidence="2" id="KW-0456">Lyase</keyword>
<dbReference type="RefSeq" id="WP_042229593.1">
    <property type="nucleotide sequence ID" value="NZ_CP026520.1"/>
</dbReference>
<dbReference type="EMBL" id="CP026520">
    <property type="protein sequence ID" value="QAV17338.1"/>
    <property type="molecule type" value="Genomic_DNA"/>
</dbReference>
<dbReference type="Proteomes" id="UP001527202">
    <property type="component" value="Unassembled WGS sequence"/>
</dbReference>
<evidence type="ECO:0000313" key="5">
    <source>
        <dbReference type="Proteomes" id="UP000288943"/>
    </source>
</evidence>
<reference evidence="3 6" key="2">
    <citation type="submission" date="2022-05" db="EMBL/GenBank/DDBJ databases">
        <title>Genome Sequencing of Bee-Associated Microbes.</title>
        <authorList>
            <person name="Dunlap C."/>
        </authorList>
    </citation>
    <scope>NUCLEOTIDE SEQUENCE [LARGE SCALE GENOMIC DNA]</scope>
    <source>
        <strain evidence="3 6">NRRL B-23120</strain>
    </source>
</reference>
<dbReference type="InterPro" id="IPR029069">
    <property type="entry name" value="HotDog_dom_sf"/>
</dbReference>
<keyword evidence="6" id="KW-1185">Reference proteome</keyword>
<dbReference type="OrthoDB" id="2633069at2"/>
<gene>
    <name evidence="3" type="ORF">M5X16_07320</name>
    <name evidence="4" type="ORF">PC41400_06545</name>
</gene>
<evidence type="ECO:0000313" key="4">
    <source>
        <dbReference type="EMBL" id="QAV17338.1"/>
    </source>
</evidence>
<dbReference type="GO" id="GO:0016829">
    <property type="term" value="F:lyase activity"/>
    <property type="evidence" value="ECO:0007669"/>
    <property type="project" value="UniProtKB-KW"/>
</dbReference>
<dbReference type="Proteomes" id="UP000288943">
    <property type="component" value="Chromosome"/>
</dbReference>
<dbReference type="SUPFAM" id="SSF54637">
    <property type="entry name" value="Thioesterase/thiol ester dehydrase-isomerase"/>
    <property type="match status" value="1"/>
</dbReference>
<dbReference type="AlphaFoldDB" id="A0A410WSH2"/>
<dbReference type="KEGG" id="pchi:PC41400_06545"/>
<accession>A0A410WSH2</accession>
<sequence length="139" mass="15404">MPAEAYLHEAKPWTMVDRIIGESDRAISTLKNISGSDFYLIGHFPSYSVYPGMLMVECILQSAELLLRRQSPGKPGDCRFGEIASRFLSPVVPGDSVRFDVGFTAGGSELAAVGKVGGRTVIHCKMKLLREEREKDERR</sequence>
<proteinExistence type="inferred from homology"/>
<evidence type="ECO:0000313" key="3">
    <source>
        <dbReference type="EMBL" id="MCY9595576.1"/>
    </source>
</evidence>
<reference evidence="4 5" key="1">
    <citation type="submission" date="2018-01" db="EMBL/GenBank/DDBJ databases">
        <title>The whole genome sequencing and assembly of Paenibacillus chitinolyticus KCCM 41400 strain.</title>
        <authorList>
            <person name="Kim J.-Y."/>
            <person name="Park M.-K."/>
            <person name="Lee Y.-J."/>
            <person name="Yi H."/>
            <person name="Bahn Y.-S."/>
            <person name="Kim J.F."/>
            <person name="Lee D.-W."/>
        </authorList>
    </citation>
    <scope>NUCLEOTIDE SEQUENCE [LARGE SCALE GENOMIC DNA]</scope>
    <source>
        <strain evidence="4 5">KCCM 41400</strain>
    </source>
</reference>
<comment type="similarity">
    <text evidence="1">Belongs to the thioester dehydratase family. FabZ subfamily.</text>
</comment>
<dbReference type="PANTHER" id="PTHR30272:SF1">
    <property type="entry name" value="3-HYDROXYACYL-[ACYL-CARRIER-PROTEIN] DEHYDRATASE"/>
    <property type="match status" value="1"/>
</dbReference>
<dbReference type="Gene3D" id="3.10.129.10">
    <property type="entry name" value="Hotdog Thioesterase"/>
    <property type="match status" value="1"/>
</dbReference>
<name>A0A410WSH2_9BACL</name>
<dbReference type="InterPro" id="IPR013114">
    <property type="entry name" value="FabA_FabZ"/>
</dbReference>
<dbReference type="GeneID" id="95374477"/>
<dbReference type="Pfam" id="PF07977">
    <property type="entry name" value="FabA"/>
    <property type="match status" value="1"/>
</dbReference>
<evidence type="ECO:0000313" key="6">
    <source>
        <dbReference type="Proteomes" id="UP001527202"/>
    </source>
</evidence>
<evidence type="ECO:0000256" key="1">
    <source>
        <dbReference type="ARBA" id="ARBA00009174"/>
    </source>
</evidence>
<dbReference type="PANTHER" id="PTHR30272">
    <property type="entry name" value="3-HYDROXYACYL-[ACYL-CARRIER-PROTEIN] DEHYDRATASE"/>
    <property type="match status" value="1"/>
</dbReference>
<dbReference type="EMBL" id="JAMDMJ010000008">
    <property type="protein sequence ID" value="MCY9595576.1"/>
    <property type="molecule type" value="Genomic_DNA"/>
</dbReference>